<evidence type="ECO:0000256" key="1">
    <source>
        <dbReference type="SAM" id="Phobius"/>
    </source>
</evidence>
<comment type="caution">
    <text evidence="2">The sequence shown here is derived from an EMBL/GenBank/DDBJ whole genome shotgun (WGS) entry which is preliminary data.</text>
</comment>
<sequence>MEKKFVDTSHEDNDFIDFMVAAGGTTVLLLGIFVVATVIQLMM</sequence>
<organism evidence="2 3">
    <name type="scientific">Laceyella putida</name>
    <dbReference type="NCBI Taxonomy" id="110101"/>
    <lineage>
        <taxon>Bacteria</taxon>
        <taxon>Bacillati</taxon>
        <taxon>Bacillota</taxon>
        <taxon>Bacilli</taxon>
        <taxon>Bacillales</taxon>
        <taxon>Thermoactinomycetaceae</taxon>
        <taxon>Laceyella</taxon>
    </lineage>
</organism>
<feature type="transmembrane region" description="Helical" evidence="1">
    <location>
        <begin position="20"/>
        <end position="42"/>
    </location>
</feature>
<evidence type="ECO:0000313" key="3">
    <source>
        <dbReference type="Proteomes" id="UP001596500"/>
    </source>
</evidence>
<dbReference type="EMBL" id="JBHTBW010000032">
    <property type="protein sequence ID" value="MFC7441703.1"/>
    <property type="molecule type" value="Genomic_DNA"/>
</dbReference>
<keyword evidence="1" id="KW-0812">Transmembrane</keyword>
<evidence type="ECO:0000313" key="2">
    <source>
        <dbReference type="EMBL" id="MFC7441703.1"/>
    </source>
</evidence>
<reference evidence="3" key="1">
    <citation type="journal article" date="2019" name="Int. J. Syst. Evol. Microbiol.">
        <title>The Global Catalogue of Microorganisms (GCM) 10K type strain sequencing project: providing services to taxonomists for standard genome sequencing and annotation.</title>
        <authorList>
            <consortium name="The Broad Institute Genomics Platform"/>
            <consortium name="The Broad Institute Genome Sequencing Center for Infectious Disease"/>
            <person name="Wu L."/>
            <person name="Ma J."/>
        </authorList>
    </citation>
    <scope>NUCLEOTIDE SEQUENCE [LARGE SCALE GENOMIC DNA]</scope>
    <source>
        <strain evidence="3">CGMCC 1.12942</strain>
    </source>
</reference>
<protein>
    <recommendedName>
        <fullName evidence="4">YqzM family protein</fullName>
    </recommendedName>
</protein>
<dbReference type="Proteomes" id="UP001596500">
    <property type="component" value="Unassembled WGS sequence"/>
</dbReference>
<keyword evidence="3" id="KW-1185">Reference proteome</keyword>
<keyword evidence="1" id="KW-1133">Transmembrane helix</keyword>
<gene>
    <name evidence="2" type="ORF">ACFQNG_11325</name>
</gene>
<name>A0ABW2RKY8_9BACL</name>
<proteinExistence type="predicted"/>
<dbReference type="RefSeq" id="WP_379865076.1">
    <property type="nucleotide sequence ID" value="NZ_JBHTBW010000032.1"/>
</dbReference>
<keyword evidence="1" id="KW-0472">Membrane</keyword>
<evidence type="ECO:0008006" key="4">
    <source>
        <dbReference type="Google" id="ProtNLM"/>
    </source>
</evidence>
<accession>A0ABW2RKY8</accession>